<feature type="transmembrane region" description="Helical" evidence="1">
    <location>
        <begin position="39"/>
        <end position="61"/>
    </location>
</feature>
<sequence length="146" mass="15644">MQTRRDLYQAYRLMTQRLSTALLQGEPDLPESPMRRHNVAMFGGVLVAVLVAAVFGVIGLLRPGNATALTDPGTVVVEEETGATFVYSAPQGTMIPVVNMASARLLVGQENVKVRVVSSASLTRYPRGTLVGIPGAPESLPVRDRL</sequence>
<accession>A0ABW3DW24</accession>
<feature type="non-terminal residue" evidence="2">
    <location>
        <position position="146"/>
    </location>
</feature>
<keyword evidence="1" id="KW-0812">Transmembrane</keyword>
<protein>
    <submittedName>
        <fullName evidence="2">Type VII secretion protein EccB</fullName>
    </submittedName>
</protein>
<keyword evidence="1" id="KW-1133">Transmembrane helix</keyword>
<comment type="caution">
    <text evidence="2">The sequence shown here is derived from an EMBL/GenBank/DDBJ whole genome shotgun (WGS) entry which is preliminary data.</text>
</comment>
<keyword evidence="1" id="KW-0472">Membrane</keyword>
<dbReference type="PANTHER" id="PTHR40765">
    <property type="entry name" value="ESX-2 SECRETION SYSTEM ATPASE ECCB2"/>
    <property type="match status" value="1"/>
</dbReference>
<keyword evidence="3" id="KW-1185">Reference proteome</keyword>
<dbReference type="Gene3D" id="3.30.2390.20">
    <property type="entry name" value="Type VII secretion system EccB, repeat 1 domain"/>
    <property type="match status" value="1"/>
</dbReference>
<dbReference type="EMBL" id="JBHTHX010001163">
    <property type="protein sequence ID" value="MFD0888040.1"/>
    <property type="molecule type" value="Genomic_DNA"/>
</dbReference>
<name>A0ABW3DW24_9ACTN</name>
<evidence type="ECO:0000313" key="2">
    <source>
        <dbReference type="EMBL" id="MFD0888040.1"/>
    </source>
</evidence>
<dbReference type="InterPro" id="IPR007795">
    <property type="entry name" value="T7SS_EccB"/>
</dbReference>
<organism evidence="2 3">
    <name type="scientific">Streptosporangium algeriense</name>
    <dbReference type="NCBI Taxonomy" id="1682748"/>
    <lineage>
        <taxon>Bacteria</taxon>
        <taxon>Bacillati</taxon>
        <taxon>Actinomycetota</taxon>
        <taxon>Actinomycetes</taxon>
        <taxon>Streptosporangiales</taxon>
        <taxon>Streptosporangiaceae</taxon>
        <taxon>Streptosporangium</taxon>
    </lineage>
</organism>
<gene>
    <name evidence="2" type="ORF">ACFQ08_26160</name>
</gene>
<dbReference type="PANTHER" id="PTHR40765:SF2">
    <property type="entry name" value="ESX-2 SECRETION SYSTEM ATPASE ECCB2"/>
    <property type="match status" value="1"/>
</dbReference>
<proteinExistence type="predicted"/>
<dbReference type="Proteomes" id="UP001597024">
    <property type="component" value="Unassembled WGS sequence"/>
</dbReference>
<dbReference type="Pfam" id="PF05108">
    <property type="entry name" value="T7SS_ESX1_EccB"/>
    <property type="match status" value="1"/>
</dbReference>
<dbReference type="InterPro" id="IPR044857">
    <property type="entry name" value="T7SS_EccB_R1"/>
</dbReference>
<evidence type="ECO:0000256" key="1">
    <source>
        <dbReference type="SAM" id="Phobius"/>
    </source>
</evidence>
<evidence type="ECO:0000313" key="3">
    <source>
        <dbReference type="Proteomes" id="UP001597024"/>
    </source>
</evidence>
<reference evidence="3" key="1">
    <citation type="journal article" date="2019" name="Int. J. Syst. Evol. Microbiol.">
        <title>The Global Catalogue of Microorganisms (GCM) 10K type strain sequencing project: providing services to taxonomists for standard genome sequencing and annotation.</title>
        <authorList>
            <consortium name="The Broad Institute Genomics Platform"/>
            <consortium name="The Broad Institute Genome Sequencing Center for Infectious Disease"/>
            <person name="Wu L."/>
            <person name="Ma J."/>
        </authorList>
    </citation>
    <scope>NUCLEOTIDE SEQUENCE [LARGE SCALE GENOMIC DNA]</scope>
    <source>
        <strain evidence="3">CCUG 62974</strain>
    </source>
</reference>